<keyword evidence="10" id="KW-0238">DNA-binding</keyword>
<dbReference type="InterPro" id="IPR023607">
    <property type="entry name" value="Exodeoxyribonuclease_I"/>
</dbReference>
<dbReference type="AlphaFoldDB" id="A0A3Q9JH47"/>
<dbReference type="CDD" id="cd06138">
    <property type="entry name" value="ExoI_N"/>
    <property type="match status" value="1"/>
</dbReference>
<accession>A0A3Q9JH47</accession>
<evidence type="ECO:0000256" key="12">
    <source>
        <dbReference type="ARBA" id="ARBA00046792"/>
    </source>
</evidence>
<dbReference type="Gene3D" id="3.30.420.10">
    <property type="entry name" value="Ribonuclease H-like superfamily/Ribonuclease H"/>
    <property type="match status" value="1"/>
</dbReference>
<evidence type="ECO:0000256" key="4">
    <source>
        <dbReference type="ARBA" id="ARBA00022722"/>
    </source>
</evidence>
<keyword evidence="6 13" id="KW-0227">DNA damage</keyword>
<dbReference type="PROSITE" id="PS51784">
    <property type="entry name" value="EXOI_SH3"/>
    <property type="match status" value="1"/>
</dbReference>
<keyword evidence="9 15" id="KW-0460">Magnesium</keyword>
<dbReference type="GO" id="GO:0003677">
    <property type="term" value="F:DNA binding"/>
    <property type="evidence" value="ECO:0007669"/>
    <property type="project" value="UniProtKB-KW"/>
</dbReference>
<dbReference type="GO" id="GO:0008310">
    <property type="term" value="F:single-stranded DNA 3'-5' DNA exonuclease activity"/>
    <property type="evidence" value="ECO:0007669"/>
    <property type="project" value="UniProtKB-EC"/>
</dbReference>
<evidence type="ECO:0000256" key="1">
    <source>
        <dbReference type="ARBA" id="ARBA00000563"/>
    </source>
</evidence>
<dbReference type="InterPro" id="IPR013520">
    <property type="entry name" value="Ribonucl_H"/>
</dbReference>
<dbReference type="GO" id="GO:0006281">
    <property type="term" value="P:DNA repair"/>
    <property type="evidence" value="ECO:0007669"/>
    <property type="project" value="UniProtKB-KW"/>
</dbReference>
<feature type="binding site" evidence="15">
    <location>
        <position position="11"/>
    </location>
    <ligand>
        <name>Mg(2+)</name>
        <dbReference type="ChEBI" id="CHEBI:18420"/>
        <label>2</label>
    </ligand>
</feature>
<dbReference type="Pfam" id="PF08411">
    <property type="entry name" value="ExoI_SH3"/>
    <property type="match status" value="1"/>
</dbReference>
<feature type="domain" description="ExoI C-terminal" evidence="17">
    <location>
        <begin position="354"/>
        <end position="476"/>
    </location>
</feature>
<dbReference type="PROSITE" id="PS51785">
    <property type="entry name" value="EXOI_C"/>
    <property type="match status" value="1"/>
</dbReference>
<dbReference type="RefSeq" id="WP_127161620.1">
    <property type="nucleotide sequence ID" value="NZ_CP029822.1"/>
</dbReference>
<protein>
    <recommendedName>
        <fullName evidence="3 13">Exodeoxyribonuclease I</fullName>
        <ecNumber evidence="2 13">3.1.11.1</ecNumber>
    </recommendedName>
</protein>
<dbReference type="InterPro" id="IPR038649">
    <property type="entry name" value="EXOI_SH3_sf"/>
</dbReference>
<evidence type="ECO:0000256" key="7">
    <source>
        <dbReference type="ARBA" id="ARBA00022801"/>
    </source>
</evidence>
<keyword evidence="11 13" id="KW-0234">DNA repair</keyword>
<dbReference type="InterPro" id="IPR036397">
    <property type="entry name" value="RNaseH_sf"/>
</dbReference>
<organism evidence="18 19">
    <name type="scientific">Entomomonas moraniae</name>
    <dbReference type="NCBI Taxonomy" id="2213226"/>
    <lineage>
        <taxon>Bacteria</taxon>
        <taxon>Pseudomonadati</taxon>
        <taxon>Pseudomonadota</taxon>
        <taxon>Gammaproteobacteria</taxon>
        <taxon>Pseudomonadales</taxon>
        <taxon>Pseudomonadaceae</taxon>
        <taxon>Entomomonas</taxon>
    </lineage>
</organism>
<keyword evidence="7 13" id="KW-0378">Hydrolase</keyword>
<evidence type="ECO:0000259" key="16">
    <source>
        <dbReference type="PROSITE" id="PS51784"/>
    </source>
</evidence>
<reference evidence="19" key="1">
    <citation type="submission" date="2018-06" db="EMBL/GenBank/DDBJ databases">
        <title>Complete genome of Pseudomonas insecticola strain QZS01.</title>
        <authorList>
            <person name="Wang J."/>
            <person name="Su Q."/>
        </authorList>
    </citation>
    <scope>NUCLEOTIDE SEQUENCE [LARGE SCALE GENOMIC DNA]</scope>
    <source>
        <strain evidence="19">QZS01</strain>
    </source>
</reference>
<evidence type="ECO:0000256" key="11">
    <source>
        <dbReference type="ARBA" id="ARBA00023204"/>
    </source>
</evidence>
<dbReference type="SMART" id="SM00479">
    <property type="entry name" value="EXOIII"/>
    <property type="match status" value="1"/>
</dbReference>
<evidence type="ECO:0000256" key="9">
    <source>
        <dbReference type="ARBA" id="ARBA00022842"/>
    </source>
</evidence>
<evidence type="ECO:0000256" key="14">
    <source>
        <dbReference type="PIRSR" id="PIRSR000977-1"/>
    </source>
</evidence>
<dbReference type="KEGG" id="emo:DM558_00800"/>
<dbReference type="SUPFAM" id="SSF53098">
    <property type="entry name" value="Ribonuclease H-like"/>
    <property type="match status" value="1"/>
</dbReference>
<dbReference type="PIRSF" id="PIRSF000977">
    <property type="entry name" value="Exodeoxyribonuclease_I"/>
    <property type="match status" value="1"/>
</dbReference>
<evidence type="ECO:0000256" key="13">
    <source>
        <dbReference type="PIRNR" id="PIRNR000977"/>
    </source>
</evidence>
<evidence type="ECO:0000256" key="3">
    <source>
        <dbReference type="ARBA" id="ARBA00019900"/>
    </source>
</evidence>
<comment type="catalytic activity">
    <reaction evidence="1 13">
        <text>Exonucleolytic cleavage in the 3'- to 5'-direction to yield nucleoside 5'-phosphates.</text>
        <dbReference type="EC" id="3.1.11.1"/>
    </reaction>
</comment>
<feature type="binding site" evidence="15">
    <location>
        <position position="179"/>
    </location>
    <ligand>
        <name>Mg(2+)</name>
        <dbReference type="ChEBI" id="CHEBI:18420"/>
        <label>2</label>
    </ligand>
</feature>
<proteinExistence type="predicted"/>
<dbReference type="Pfam" id="PF00929">
    <property type="entry name" value="RNase_T"/>
    <property type="match status" value="1"/>
</dbReference>
<dbReference type="Gene3D" id="1.10.287.1240">
    <property type="match status" value="1"/>
</dbReference>
<comment type="cofactor">
    <cofactor evidence="15">
        <name>Mg(2+)</name>
        <dbReference type="ChEBI" id="CHEBI:18420"/>
    </cofactor>
    <text evidence="15">Binds 2 Mg(2+) ions per monomer.</text>
</comment>
<dbReference type="InterPro" id="IPR013620">
    <property type="entry name" value="Exonuc_1_SH3"/>
</dbReference>
<sequence>MVASIFWYDFETTGINPRADRPLQVAGIRTDLELNEIDDPINLYCTLSDDILPHPQACLVTGITPDILVLKGLKEVEFFKKLEQQLSQPQTCTAGYNNIRFDDEVVRYGLYRNFYDPYAREWQAGNSRWDIIDLLRAAYALRPEGIIWPELEGQVSLKLELLTKENGIAHEQAHDALSDVRATIALARLVKEKQPKLYQYLFDLRLKREAQARIPLLKPIVHISGRFSAERHYMSIVLPLAKHPTNANAIIVCDLQKDISPLFDLSAEQIVQYLYTRHDKLPEGIQSMPLKLIHVNRCPVVAPLGVLREQDVERLQLDVDYCLAQAEQLKVGQSIWHDKLVSIYRSNSTGINDEIEDAEQQLYSGFLSVRDKRLCDSIRGLDPTRLIDEMAHFEDGRLPTLLFRYRARNYPETLVNDEKKAWYDFCRQRLTNEKMGAPITIEAFRQEAQQLLDTNHTCETTLTVWQSHIEYLLEKYALNKN</sequence>
<dbReference type="FunFam" id="3.30.1520.20:FF:000001">
    <property type="entry name" value="Exodeoxyribonuclease I"/>
    <property type="match status" value="1"/>
</dbReference>
<dbReference type="Gene3D" id="1.20.1280.70">
    <property type="entry name" value="Exonuclease ExoI, domain 3"/>
    <property type="match status" value="1"/>
</dbReference>
<feature type="binding site" evidence="15">
    <location>
        <position position="9"/>
    </location>
    <ligand>
        <name>Mg(2+)</name>
        <dbReference type="ChEBI" id="CHEBI:18420"/>
        <label>1</label>
    </ligand>
</feature>
<dbReference type="Pfam" id="PF26016">
    <property type="entry name" value="ExoI_C"/>
    <property type="match status" value="1"/>
</dbReference>
<dbReference type="InterPro" id="IPR012337">
    <property type="entry name" value="RNaseH-like_sf"/>
</dbReference>
<dbReference type="Gene3D" id="3.30.1520.20">
    <property type="entry name" value="Exonuclease ExoI, domain 2"/>
    <property type="match status" value="1"/>
</dbReference>
<feature type="domain" description="ExoI SH3-like" evidence="16">
    <location>
        <begin position="195"/>
        <end position="348"/>
    </location>
</feature>
<evidence type="ECO:0000256" key="5">
    <source>
        <dbReference type="ARBA" id="ARBA00022723"/>
    </source>
</evidence>
<keyword evidence="19" id="KW-1185">Reference proteome</keyword>
<feature type="binding site" evidence="14">
    <location>
        <position position="158"/>
    </location>
    <ligand>
        <name>substrate</name>
    </ligand>
</feature>
<evidence type="ECO:0000256" key="8">
    <source>
        <dbReference type="ARBA" id="ARBA00022839"/>
    </source>
</evidence>
<dbReference type="InterPro" id="IPR034747">
    <property type="entry name" value="EXOI_SH3"/>
</dbReference>
<keyword evidence="8 13" id="KW-0269">Exonuclease</keyword>
<comment type="subunit">
    <text evidence="12">Monomer. Interacts with ssb (via C-terminus); this interaction stimulates the exonuclease activity by recruiting the enzyme to its substrate.</text>
</comment>
<gene>
    <name evidence="18" type="ORF">DM558_00800</name>
</gene>
<feature type="binding site" evidence="14">
    <location>
        <position position="11"/>
    </location>
    <ligand>
        <name>substrate</name>
    </ligand>
</feature>
<evidence type="ECO:0000313" key="19">
    <source>
        <dbReference type="Proteomes" id="UP000273143"/>
    </source>
</evidence>
<evidence type="ECO:0000256" key="15">
    <source>
        <dbReference type="PIRSR" id="PIRSR000977-2"/>
    </source>
</evidence>
<evidence type="ECO:0000259" key="17">
    <source>
        <dbReference type="PROSITE" id="PS51785"/>
    </source>
</evidence>
<keyword evidence="4 13" id="KW-0540">Nuclease</keyword>
<evidence type="ECO:0000256" key="10">
    <source>
        <dbReference type="ARBA" id="ARBA00023125"/>
    </source>
</evidence>
<keyword evidence="5 15" id="KW-0479">Metal-binding</keyword>
<dbReference type="EMBL" id="CP029822">
    <property type="protein sequence ID" value="AZS49405.1"/>
    <property type="molecule type" value="Genomic_DNA"/>
</dbReference>
<dbReference type="NCBIfam" id="NF008746">
    <property type="entry name" value="PRK11779.1"/>
    <property type="match status" value="1"/>
</dbReference>
<dbReference type="EC" id="3.1.11.1" evidence="2 13"/>
<evidence type="ECO:0000313" key="18">
    <source>
        <dbReference type="EMBL" id="AZS49405.1"/>
    </source>
</evidence>
<dbReference type="Proteomes" id="UP000273143">
    <property type="component" value="Chromosome"/>
</dbReference>
<evidence type="ECO:0000256" key="6">
    <source>
        <dbReference type="ARBA" id="ARBA00022763"/>
    </source>
</evidence>
<name>A0A3Q9JH47_9GAMM</name>
<dbReference type="FunFam" id="3.30.420.10:FF:000033">
    <property type="entry name" value="Exodeoxyribonuclease I"/>
    <property type="match status" value="1"/>
</dbReference>
<evidence type="ECO:0000256" key="2">
    <source>
        <dbReference type="ARBA" id="ARBA00012108"/>
    </source>
</evidence>
<dbReference type="GO" id="GO:0046872">
    <property type="term" value="F:metal ion binding"/>
    <property type="evidence" value="ECO:0007669"/>
    <property type="project" value="UniProtKB-KW"/>
</dbReference>
<dbReference type="InterPro" id="IPR058561">
    <property type="entry name" value="Exonuc_1_C"/>
</dbReference>